<proteinExistence type="predicted"/>
<name>A0ABP6XEG2_9PSEU</name>
<reference evidence="3" key="1">
    <citation type="journal article" date="2019" name="Int. J. Syst. Evol. Microbiol.">
        <title>The Global Catalogue of Microorganisms (GCM) 10K type strain sequencing project: providing services to taxonomists for standard genome sequencing and annotation.</title>
        <authorList>
            <consortium name="The Broad Institute Genomics Platform"/>
            <consortium name="The Broad Institute Genome Sequencing Center for Infectious Disease"/>
            <person name="Wu L."/>
            <person name="Ma J."/>
        </authorList>
    </citation>
    <scope>NUCLEOTIDE SEQUENCE [LARGE SCALE GENOMIC DNA]</scope>
    <source>
        <strain evidence="3">JCM 16898</strain>
    </source>
</reference>
<comment type="caution">
    <text evidence="2">The sequence shown here is derived from an EMBL/GenBank/DDBJ whole genome shotgun (WGS) entry which is preliminary data.</text>
</comment>
<accession>A0ABP6XEG2</accession>
<protein>
    <submittedName>
        <fullName evidence="2">Uncharacterized protein</fullName>
    </submittedName>
</protein>
<evidence type="ECO:0000256" key="1">
    <source>
        <dbReference type="SAM" id="MobiDB-lite"/>
    </source>
</evidence>
<keyword evidence="3" id="KW-1185">Reference proteome</keyword>
<dbReference type="RefSeq" id="WP_344865266.1">
    <property type="nucleotide sequence ID" value="NZ_BAAAZN010000013.1"/>
</dbReference>
<evidence type="ECO:0000313" key="2">
    <source>
        <dbReference type="EMBL" id="GAA3565922.1"/>
    </source>
</evidence>
<feature type="region of interest" description="Disordered" evidence="1">
    <location>
        <begin position="85"/>
        <end position="105"/>
    </location>
</feature>
<dbReference type="EMBL" id="BAAAZN010000013">
    <property type="protein sequence ID" value="GAA3565922.1"/>
    <property type="molecule type" value="Genomic_DNA"/>
</dbReference>
<organism evidence="2 3">
    <name type="scientific">Amycolatopsis ultiminotia</name>
    <dbReference type="NCBI Taxonomy" id="543629"/>
    <lineage>
        <taxon>Bacteria</taxon>
        <taxon>Bacillati</taxon>
        <taxon>Actinomycetota</taxon>
        <taxon>Actinomycetes</taxon>
        <taxon>Pseudonocardiales</taxon>
        <taxon>Pseudonocardiaceae</taxon>
        <taxon>Amycolatopsis</taxon>
    </lineage>
</organism>
<sequence>MADGVLCRESVELSGRERSVLRSMAVRGTDPELYCELEAGHGHEHAAPVAVGQWWLRWWPGRRVLESAAGCAARSDDGVACRVPGGHEGGHRFEPAEADLVGERQ</sequence>
<evidence type="ECO:0000313" key="3">
    <source>
        <dbReference type="Proteomes" id="UP001500689"/>
    </source>
</evidence>
<dbReference type="Proteomes" id="UP001500689">
    <property type="component" value="Unassembled WGS sequence"/>
</dbReference>
<gene>
    <name evidence="2" type="ORF">GCM10022222_57150</name>
</gene>
<feature type="compositionally biased region" description="Basic and acidic residues" evidence="1">
    <location>
        <begin position="88"/>
        <end position="105"/>
    </location>
</feature>